<evidence type="ECO:0000259" key="1">
    <source>
        <dbReference type="Pfam" id="PF10531"/>
    </source>
</evidence>
<dbReference type="InterPro" id="IPR019554">
    <property type="entry name" value="Soluble_ligand-bd"/>
</dbReference>
<feature type="non-terminal residue" evidence="2">
    <location>
        <position position="248"/>
    </location>
</feature>
<dbReference type="AlphaFoldDB" id="A0A383AZA3"/>
<organism evidence="2">
    <name type="scientific">marine metagenome</name>
    <dbReference type="NCBI Taxonomy" id="408172"/>
    <lineage>
        <taxon>unclassified sequences</taxon>
        <taxon>metagenomes</taxon>
        <taxon>ecological metagenomes</taxon>
    </lineage>
</organism>
<dbReference type="GO" id="GO:0015159">
    <property type="term" value="F:polysaccharide transmembrane transporter activity"/>
    <property type="evidence" value="ECO:0007669"/>
    <property type="project" value="InterPro"/>
</dbReference>
<dbReference type="PANTHER" id="PTHR33619:SF3">
    <property type="entry name" value="POLYSACCHARIDE EXPORT PROTEIN GFCE-RELATED"/>
    <property type="match status" value="1"/>
</dbReference>
<dbReference type="InterPro" id="IPR049712">
    <property type="entry name" value="Poly_export"/>
</dbReference>
<dbReference type="Gene3D" id="3.10.560.10">
    <property type="entry name" value="Outer membrane lipoprotein wza domain like"/>
    <property type="match status" value="2"/>
</dbReference>
<name>A0A383AZA3_9ZZZZ</name>
<evidence type="ECO:0000313" key="2">
    <source>
        <dbReference type="EMBL" id="SVE12961.1"/>
    </source>
</evidence>
<sequence>SSGTVEITGEVYFSGIYPFAENQTLGDLMRRAGGITKFGSYKAAYFQRESLKQAELERLSVAKEALKRKILLSSQSSALGKENNALDADMIEALSSLIAGGSTTEEDQTMGRLVIDLESIMRGLVEDIVLEDGDTLHIPRLQQSVSVIGEVFVENTHFYKDGLSVDDYVNLSGGITEYANEANIYLIKVDGRVSAPADNGFFRKNSEAILPGDTIVVPLEVQPFSGVRASTEVTQIIYQMALAAAAVN</sequence>
<feature type="domain" description="Soluble ligand binding" evidence="1">
    <location>
        <begin position="159"/>
        <end position="193"/>
    </location>
</feature>
<protein>
    <recommendedName>
        <fullName evidence="1">Soluble ligand binding domain-containing protein</fullName>
    </recommendedName>
</protein>
<proteinExistence type="predicted"/>
<dbReference type="EMBL" id="UINC01196098">
    <property type="protein sequence ID" value="SVE12961.1"/>
    <property type="molecule type" value="Genomic_DNA"/>
</dbReference>
<dbReference type="Pfam" id="PF10531">
    <property type="entry name" value="SLBB"/>
    <property type="match status" value="2"/>
</dbReference>
<dbReference type="PANTHER" id="PTHR33619">
    <property type="entry name" value="POLYSACCHARIDE EXPORT PROTEIN GFCE-RELATED"/>
    <property type="match status" value="1"/>
</dbReference>
<accession>A0A383AZA3</accession>
<gene>
    <name evidence="2" type="ORF">METZ01_LOCUS465815</name>
</gene>
<reference evidence="2" key="1">
    <citation type="submission" date="2018-05" db="EMBL/GenBank/DDBJ databases">
        <authorList>
            <person name="Lanie J.A."/>
            <person name="Ng W.-L."/>
            <person name="Kazmierczak K.M."/>
            <person name="Andrzejewski T.M."/>
            <person name="Davidsen T.M."/>
            <person name="Wayne K.J."/>
            <person name="Tettelin H."/>
            <person name="Glass J.I."/>
            <person name="Rusch D."/>
            <person name="Podicherti R."/>
            <person name="Tsui H.-C.T."/>
            <person name="Winkler M.E."/>
        </authorList>
    </citation>
    <scope>NUCLEOTIDE SEQUENCE</scope>
</reference>
<feature type="non-terminal residue" evidence="2">
    <location>
        <position position="1"/>
    </location>
</feature>
<feature type="domain" description="Soluble ligand binding" evidence="1">
    <location>
        <begin position="5"/>
        <end position="40"/>
    </location>
</feature>